<evidence type="ECO:0000256" key="2">
    <source>
        <dbReference type="SAM" id="Phobius"/>
    </source>
</evidence>
<name>A0A8S1HG35_9PELO</name>
<keyword evidence="2" id="KW-0472">Membrane</keyword>
<keyword evidence="4" id="KW-1185">Reference proteome</keyword>
<feature type="compositionally biased region" description="Polar residues" evidence="1">
    <location>
        <begin position="274"/>
        <end position="297"/>
    </location>
</feature>
<reference evidence="3" key="1">
    <citation type="submission" date="2020-10" db="EMBL/GenBank/DDBJ databases">
        <authorList>
            <person name="Kikuchi T."/>
        </authorList>
    </citation>
    <scope>NUCLEOTIDE SEQUENCE</scope>
    <source>
        <strain evidence="3">NKZ352</strain>
    </source>
</reference>
<sequence>MMVSDGPVDGSSSTYSWPQGTTTPTYSPIYSCGMDGQPCDLAQYMFVVVVFIVMLSLAMCAFRILFLCCNHGRRIPQGGEDLFNRRQTVGAEELGRGRTNYGFTEPPPRYDQLFKQDATPRGAPAEAPPPTYEQVSTISTPTFEVRPQPASNQRPTVQSTIPATQSTGTEVFVVPFDHPVSTNEQSNFQRSPREIDVETSSDNIAEHMRACALRYGREAADAITIRSPTSNSIPIGAFGTSYPVEYNATVVPSYDAISLRRETILDEDRLTRSPAPSYSSNSARSNIETSEGQPTTSRENENETSIAFEEINLESNDNTTSPRKKSV</sequence>
<organism evidence="3 4">
    <name type="scientific">Caenorhabditis auriculariae</name>
    <dbReference type="NCBI Taxonomy" id="2777116"/>
    <lineage>
        <taxon>Eukaryota</taxon>
        <taxon>Metazoa</taxon>
        <taxon>Ecdysozoa</taxon>
        <taxon>Nematoda</taxon>
        <taxon>Chromadorea</taxon>
        <taxon>Rhabditida</taxon>
        <taxon>Rhabditina</taxon>
        <taxon>Rhabditomorpha</taxon>
        <taxon>Rhabditoidea</taxon>
        <taxon>Rhabditidae</taxon>
        <taxon>Peloderinae</taxon>
        <taxon>Caenorhabditis</taxon>
    </lineage>
</organism>
<evidence type="ECO:0000313" key="4">
    <source>
        <dbReference type="Proteomes" id="UP000835052"/>
    </source>
</evidence>
<keyword evidence="2" id="KW-1133">Transmembrane helix</keyword>
<keyword evidence="2" id="KW-0812">Transmembrane</keyword>
<evidence type="ECO:0000313" key="3">
    <source>
        <dbReference type="EMBL" id="CAD6194127.1"/>
    </source>
</evidence>
<dbReference type="OrthoDB" id="5813630at2759"/>
<protein>
    <submittedName>
        <fullName evidence="3">Uncharacterized protein</fullName>
    </submittedName>
</protein>
<accession>A0A8S1HG35</accession>
<dbReference type="EMBL" id="CAJGYM010000041">
    <property type="protein sequence ID" value="CAD6194127.1"/>
    <property type="molecule type" value="Genomic_DNA"/>
</dbReference>
<feature type="transmembrane region" description="Helical" evidence="2">
    <location>
        <begin position="44"/>
        <end position="66"/>
    </location>
</feature>
<dbReference type="Proteomes" id="UP000835052">
    <property type="component" value="Unassembled WGS sequence"/>
</dbReference>
<gene>
    <name evidence="3" type="ORF">CAUJ_LOCUS10046</name>
</gene>
<evidence type="ECO:0000256" key="1">
    <source>
        <dbReference type="SAM" id="MobiDB-lite"/>
    </source>
</evidence>
<comment type="caution">
    <text evidence="3">The sequence shown here is derived from an EMBL/GenBank/DDBJ whole genome shotgun (WGS) entry which is preliminary data.</text>
</comment>
<proteinExistence type="predicted"/>
<feature type="region of interest" description="Disordered" evidence="1">
    <location>
        <begin position="268"/>
        <end position="327"/>
    </location>
</feature>
<dbReference type="AlphaFoldDB" id="A0A8S1HG35"/>